<evidence type="ECO:0000313" key="10">
    <source>
        <dbReference type="EMBL" id="MDG0791412.1"/>
    </source>
</evidence>
<accession>A0A9X4KFY9</accession>
<feature type="region of interest" description="Disordered" evidence="7">
    <location>
        <begin position="555"/>
        <end position="581"/>
    </location>
</feature>
<dbReference type="Pfam" id="PF02518">
    <property type="entry name" value="HATPase_c"/>
    <property type="match status" value="1"/>
</dbReference>
<evidence type="ECO:0000256" key="7">
    <source>
        <dbReference type="SAM" id="MobiDB-lite"/>
    </source>
</evidence>
<dbReference type="SUPFAM" id="SSF55874">
    <property type="entry name" value="ATPase domain of HSP90 chaperone/DNA topoisomerase II/histidine kinase"/>
    <property type="match status" value="1"/>
</dbReference>
<dbReference type="Proteomes" id="UP001153387">
    <property type="component" value="Unassembled WGS sequence"/>
</dbReference>
<dbReference type="CDD" id="cd06225">
    <property type="entry name" value="HAMP"/>
    <property type="match status" value="1"/>
</dbReference>
<evidence type="ECO:0000256" key="2">
    <source>
        <dbReference type="ARBA" id="ARBA00022475"/>
    </source>
</evidence>
<evidence type="ECO:0000259" key="9">
    <source>
        <dbReference type="PROSITE" id="PS50885"/>
    </source>
</evidence>
<dbReference type="PROSITE" id="PS50885">
    <property type="entry name" value="HAMP"/>
    <property type="match status" value="1"/>
</dbReference>
<evidence type="ECO:0000256" key="3">
    <source>
        <dbReference type="ARBA" id="ARBA00022553"/>
    </source>
</evidence>
<evidence type="ECO:0000256" key="4">
    <source>
        <dbReference type="ARBA" id="ARBA00022679"/>
    </source>
</evidence>
<organism evidence="10 11">
    <name type="scientific">Cohnella ginsengisoli</name>
    <dbReference type="NCBI Taxonomy" id="425004"/>
    <lineage>
        <taxon>Bacteria</taxon>
        <taxon>Bacillati</taxon>
        <taxon>Bacillota</taxon>
        <taxon>Bacilli</taxon>
        <taxon>Bacillales</taxon>
        <taxon>Paenibacillaceae</taxon>
        <taxon>Cohnella</taxon>
    </lineage>
</organism>
<dbReference type="RefSeq" id="WP_277565295.1">
    <property type="nucleotide sequence ID" value="NZ_JAPDHZ010000003.1"/>
</dbReference>
<dbReference type="InterPro" id="IPR003660">
    <property type="entry name" value="HAMP_dom"/>
</dbReference>
<reference evidence="10 11" key="1">
    <citation type="submission" date="2022-10" db="EMBL/GenBank/DDBJ databases">
        <title>Comparative genomic analysis of Cohnella hashimotonis sp. nov., isolated from the International Space Station.</title>
        <authorList>
            <person name="Simpson A."/>
            <person name="Venkateswaran K."/>
        </authorList>
    </citation>
    <scope>NUCLEOTIDE SEQUENCE [LARGE SCALE GENOMIC DNA]</scope>
    <source>
        <strain evidence="10 11">DSM 18997</strain>
    </source>
</reference>
<keyword evidence="11" id="KW-1185">Reference proteome</keyword>
<comment type="caution">
    <text evidence="10">The sequence shown here is derived from an EMBL/GenBank/DDBJ whole genome shotgun (WGS) entry which is preliminary data.</text>
</comment>
<feature type="compositionally biased region" description="Acidic residues" evidence="7">
    <location>
        <begin position="572"/>
        <end position="581"/>
    </location>
</feature>
<evidence type="ECO:0000256" key="1">
    <source>
        <dbReference type="ARBA" id="ARBA00004651"/>
    </source>
</evidence>
<dbReference type="InterPro" id="IPR036890">
    <property type="entry name" value="HATPase_C_sf"/>
</dbReference>
<evidence type="ECO:0000313" key="11">
    <source>
        <dbReference type="Proteomes" id="UP001153387"/>
    </source>
</evidence>
<dbReference type="Pfam" id="PF00672">
    <property type="entry name" value="HAMP"/>
    <property type="match status" value="1"/>
</dbReference>
<protein>
    <submittedName>
        <fullName evidence="10">Histidine kinase</fullName>
    </submittedName>
</protein>
<dbReference type="GO" id="GO:0000155">
    <property type="term" value="F:phosphorelay sensor kinase activity"/>
    <property type="evidence" value="ECO:0007669"/>
    <property type="project" value="InterPro"/>
</dbReference>
<dbReference type="GO" id="GO:0005886">
    <property type="term" value="C:plasma membrane"/>
    <property type="evidence" value="ECO:0007669"/>
    <property type="project" value="UniProtKB-SubCell"/>
</dbReference>
<dbReference type="Gene3D" id="6.10.340.10">
    <property type="match status" value="1"/>
</dbReference>
<keyword evidence="5 10" id="KW-0418">Kinase</keyword>
<keyword evidence="8" id="KW-1133">Transmembrane helix</keyword>
<dbReference type="InterPro" id="IPR050640">
    <property type="entry name" value="Bact_2-comp_sensor_kinase"/>
</dbReference>
<gene>
    <name evidence="10" type="ORF">OMP38_11450</name>
</gene>
<dbReference type="PANTHER" id="PTHR34220">
    <property type="entry name" value="SENSOR HISTIDINE KINASE YPDA"/>
    <property type="match status" value="1"/>
</dbReference>
<dbReference type="PANTHER" id="PTHR34220:SF7">
    <property type="entry name" value="SENSOR HISTIDINE KINASE YPDA"/>
    <property type="match status" value="1"/>
</dbReference>
<evidence type="ECO:0000256" key="6">
    <source>
        <dbReference type="ARBA" id="ARBA00023136"/>
    </source>
</evidence>
<dbReference type="EMBL" id="JAPDHZ010000003">
    <property type="protein sequence ID" value="MDG0791412.1"/>
    <property type="molecule type" value="Genomic_DNA"/>
</dbReference>
<keyword evidence="4" id="KW-0808">Transferase</keyword>
<dbReference type="SMART" id="SM00304">
    <property type="entry name" value="HAMP"/>
    <property type="match status" value="1"/>
</dbReference>
<feature type="compositionally biased region" description="Low complexity" evidence="7">
    <location>
        <begin position="558"/>
        <end position="570"/>
    </location>
</feature>
<name>A0A9X4KFY9_9BACL</name>
<dbReference type="Pfam" id="PF06580">
    <property type="entry name" value="His_kinase"/>
    <property type="match status" value="1"/>
</dbReference>
<proteinExistence type="predicted"/>
<dbReference type="AlphaFoldDB" id="A0A9X4KFY9"/>
<keyword evidence="8" id="KW-0812">Transmembrane</keyword>
<evidence type="ECO:0000256" key="8">
    <source>
        <dbReference type="SAM" id="Phobius"/>
    </source>
</evidence>
<evidence type="ECO:0000256" key="5">
    <source>
        <dbReference type="ARBA" id="ARBA00022777"/>
    </source>
</evidence>
<keyword evidence="2" id="KW-1003">Cell membrane</keyword>
<dbReference type="InterPro" id="IPR003594">
    <property type="entry name" value="HATPase_dom"/>
</dbReference>
<dbReference type="SUPFAM" id="SSF158472">
    <property type="entry name" value="HAMP domain-like"/>
    <property type="match status" value="1"/>
</dbReference>
<comment type="subcellular location">
    <subcellularLocation>
        <location evidence="1">Cell membrane</location>
        <topology evidence="1">Multi-pass membrane protein</topology>
    </subcellularLocation>
</comment>
<feature type="transmembrane region" description="Helical" evidence="8">
    <location>
        <begin position="280"/>
        <end position="301"/>
    </location>
</feature>
<keyword evidence="3" id="KW-0597">Phosphoprotein</keyword>
<dbReference type="Gene3D" id="3.30.565.10">
    <property type="entry name" value="Histidine kinase-like ATPase, C-terminal domain"/>
    <property type="match status" value="1"/>
</dbReference>
<sequence>MVRSLSFQLLSGFILFAALLIVLLIAGNNYAIQVVRSQVSDANRGLLDMYTAEMERQFEEVNNYLYGLVIQDPDVQTMLLDNDPGEYYFAKQRMIGKFNVQMNIMRAVGAFIVYRKPGDDLIDITRSPIPAAAFDGTVRRLTREGDLDTRTWFPVEVEGRFYFLRLVGLNEQIYVGSVIGADTLTAAMPMWSESRPQGLNLLGEDGALLAGTGMPAASTQAVAKSTASKGTFRTVRDPATGASLLAVGRKLETARATVYYTIPENRLLANLPNFRRLINWIPWVTLLLIAVYLAFMQQVLLKPMRRLVRGMQRIKKGNWDTRLPVASSSLEFAQLNTTFNQMASEINELKLDVYEKQLLAQEARFKQLQTQINPHFFMNALNIAYSLAGLEEYQLAQKLLQHIVDYLRFITRNAAEWVTLEQEFSHIGNYLEIQHMRFPHRMRYSVQIDPGLSGTPIPPLIVQPLAENAMIHGFAMEQGVFRVDLRAAALPGGGIEVTVTDNGPGFTEELLLAWSGPAGIPERHIGLRNIIERLSIKYKGEASLSFGNGPEGGAVVRLSLPPAAPPALASGDDGEKEENPR</sequence>
<dbReference type="InterPro" id="IPR010559">
    <property type="entry name" value="Sig_transdc_His_kin_internal"/>
</dbReference>
<feature type="domain" description="HAMP" evidence="9">
    <location>
        <begin position="298"/>
        <end position="351"/>
    </location>
</feature>
<keyword evidence="6 8" id="KW-0472">Membrane</keyword>